<accession>A0A7D3XPS9</accession>
<dbReference type="AlphaFoldDB" id="A0A7D3XPS9"/>
<keyword evidence="1" id="KW-0812">Transmembrane</keyword>
<gene>
    <name evidence="2" type="ORF">HQR01_01160</name>
</gene>
<dbReference type="EMBL" id="CP053921">
    <property type="protein sequence ID" value="QKG70091.1"/>
    <property type="molecule type" value="Genomic_DNA"/>
</dbReference>
<keyword evidence="3" id="KW-1185">Reference proteome</keyword>
<keyword evidence="1" id="KW-1133">Transmembrane helix</keyword>
<feature type="transmembrane region" description="Helical" evidence="1">
    <location>
        <begin position="53"/>
        <end position="73"/>
    </location>
</feature>
<name>A0A7D3XPS9_9SPHN</name>
<keyword evidence="1" id="KW-0472">Membrane</keyword>
<dbReference type="KEGG" id="emv:HQR01_01160"/>
<evidence type="ECO:0000313" key="2">
    <source>
        <dbReference type="EMBL" id="QKG70091.1"/>
    </source>
</evidence>
<dbReference type="RefSeq" id="WP_173211977.1">
    <property type="nucleotide sequence ID" value="NZ_CP053921.1"/>
</dbReference>
<protein>
    <submittedName>
        <fullName evidence="2">Uncharacterized protein</fullName>
    </submittedName>
</protein>
<feature type="transmembrane region" description="Helical" evidence="1">
    <location>
        <begin position="12"/>
        <end position="33"/>
    </location>
</feature>
<evidence type="ECO:0000313" key="3">
    <source>
        <dbReference type="Proteomes" id="UP000504693"/>
    </source>
</evidence>
<reference evidence="2 3" key="1">
    <citation type="submission" date="2020-05" db="EMBL/GenBank/DDBJ databases">
        <title>Erythrobacter mangrovi sp. nov., isolated from rhizosphere soil of mangrove plant (Kandelia candel).</title>
        <authorList>
            <person name="Ye Y.H."/>
        </authorList>
    </citation>
    <scope>NUCLEOTIDE SEQUENCE [LARGE SCALE GENOMIC DNA]</scope>
    <source>
        <strain evidence="2 3">EB310</strain>
    </source>
</reference>
<organism evidence="2 3">
    <name type="scientific">Erythrobacter mangrovi</name>
    <dbReference type="NCBI Taxonomy" id="2739433"/>
    <lineage>
        <taxon>Bacteria</taxon>
        <taxon>Pseudomonadati</taxon>
        <taxon>Pseudomonadota</taxon>
        <taxon>Alphaproteobacteria</taxon>
        <taxon>Sphingomonadales</taxon>
        <taxon>Erythrobacteraceae</taxon>
        <taxon>Erythrobacter/Porphyrobacter group</taxon>
        <taxon>Erythrobacter</taxon>
    </lineage>
</organism>
<proteinExistence type="predicted"/>
<dbReference type="Proteomes" id="UP000504693">
    <property type="component" value="Chromosome"/>
</dbReference>
<sequence length="308" mass="32576">MISKPDALDRAMQAVIALVALFSIGNGFFMLTGPLGWYASIDTVQATGPANRHFIGDIGLAYLISGAVLGYAAANLALRWGAALIGISWLAAHGGFHIYEVMTGICAPDVFWQDVPGVLGPPLLALIAVAVQLGRQRASPVPLPKKLFLSIMHKVAGDGEPYIDDLDAAGGFATEKFQHAMLLSGHRYHAPAALLHMARLGSTRAEDCGPCVEIVRQFALADGIDNQRIQNALMGRPDHVEDELAYNFGAAIASGDVATAAELGEQIEAKYGRKVRTELSLGAASGRLFPAIKRGLGYASACTIPRMA</sequence>
<evidence type="ECO:0000256" key="1">
    <source>
        <dbReference type="SAM" id="Phobius"/>
    </source>
</evidence>